<reference evidence="2" key="1">
    <citation type="submission" date="2021-01" db="EMBL/GenBank/DDBJ databases">
        <title>Adiantum capillus-veneris genome.</title>
        <authorList>
            <person name="Fang Y."/>
            <person name="Liao Q."/>
        </authorList>
    </citation>
    <scope>NUCLEOTIDE SEQUENCE</scope>
    <source>
        <strain evidence="2">H3</strain>
        <tissue evidence="2">Leaf</tissue>
    </source>
</reference>
<keyword evidence="3" id="KW-1185">Reference proteome</keyword>
<keyword evidence="1" id="KW-0472">Membrane</keyword>
<sequence>MASMMLHRCPVSSFSPQFKRPPPPYHLSVFSRNFKTHHLYQQLLLLDCKHSGLLTPLNTRKPFIVRAAGLSSALNPQKRVETDFLPSDVRELTMKAVDDLGGRVTVGDVASRAGMKISQAETALQALATDSGGFLEVSNDGDVLYVFPKDYRSVLATKSIKVKLEPVLGKLKGAADYLIRVSFGTALLVSIMLVYSTLMVLLTSSRSDNDNRQGSHRSYNSGFSLYISPADLFWYLDPYYYRRRSFERGGLNFFESVFSFVFGDGDPNEGKEELRWKMIGEYIKAKGGVVCAEELAPFLDAPSMEESREVESLMLPVLLRFDGEPEVDKVGNILYRFPSLQRTASRWSIPSATFDTSETFTENPWAFSKANDMNQVLVVGLGAVNFIGVVILSTWLRDAALVGRFGAGLVPFMAKILPLLQVYTASFFAIPAVRWFSLQKKNADIVKRNAARAEWKQLLQRPDLVLRKKLESSWNMAKQTVIGRDKIIYSTQKDISDQDLDVQDWERRFTERELR</sequence>
<gene>
    <name evidence="2" type="ORF">GOP47_0003361</name>
</gene>
<organism evidence="2 3">
    <name type="scientific">Adiantum capillus-veneris</name>
    <name type="common">Maidenhair fern</name>
    <dbReference type="NCBI Taxonomy" id="13818"/>
    <lineage>
        <taxon>Eukaryota</taxon>
        <taxon>Viridiplantae</taxon>
        <taxon>Streptophyta</taxon>
        <taxon>Embryophyta</taxon>
        <taxon>Tracheophyta</taxon>
        <taxon>Polypodiopsida</taxon>
        <taxon>Polypodiidae</taxon>
        <taxon>Polypodiales</taxon>
        <taxon>Pteridineae</taxon>
        <taxon>Pteridaceae</taxon>
        <taxon>Vittarioideae</taxon>
        <taxon>Adiantum</taxon>
    </lineage>
</organism>
<comment type="caution">
    <text evidence="2">The sequence shown here is derived from an EMBL/GenBank/DDBJ whole genome shotgun (WGS) entry which is preliminary data.</text>
</comment>
<dbReference type="PANTHER" id="PTHR47380:SF4">
    <property type="entry name" value="OS02G0533000 PROTEIN"/>
    <property type="match status" value="1"/>
</dbReference>
<feature type="transmembrane region" description="Helical" evidence="1">
    <location>
        <begin position="376"/>
        <end position="396"/>
    </location>
</feature>
<proteinExistence type="predicted"/>
<evidence type="ECO:0000256" key="1">
    <source>
        <dbReference type="SAM" id="Phobius"/>
    </source>
</evidence>
<feature type="transmembrane region" description="Helical" evidence="1">
    <location>
        <begin position="177"/>
        <end position="203"/>
    </location>
</feature>
<dbReference type="PANTHER" id="PTHR47380">
    <property type="entry name" value="OS02G0533000 PROTEIN"/>
    <property type="match status" value="1"/>
</dbReference>
<evidence type="ECO:0000313" key="2">
    <source>
        <dbReference type="EMBL" id="KAI5083618.1"/>
    </source>
</evidence>
<keyword evidence="1" id="KW-0812">Transmembrane</keyword>
<dbReference type="GO" id="GO:0009941">
    <property type="term" value="C:chloroplast envelope"/>
    <property type="evidence" value="ECO:0007669"/>
    <property type="project" value="TreeGrafter"/>
</dbReference>
<evidence type="ECO:0000313" key="3">
    <source>
        <dbReference type="Proteomes" id="UP000886520"/>
    </source>
</evidence>
<accession>A0A9D4ZQ27</accession>
<dbReference type="AlphaFoldDB" id="A0A9D4ZQ27"/>
<name>A0A9D4ZQ27_ADICA</name>
<feature type="transmembrane region" description="Helical" evidence="1">
    <location>
        <begin position="416"/>
        <end position="438"/>
    </location>
</feature>
<evidence type="ECO:0008006" key="4">
    <source>
        <dbReference type="Google" id="ProtNLM"/>
    </source>
</evidence>
<dbReference type="EMBL" id="JABFUD020000002">
    <property type="protein sequence ID" value="KAI5083618.1"/>
    <property type="molecule type" value="Genomic_DNA"/>
</dbReference>
<dbReference type="Proteomes" id="UP000886520">
    <property type="component" value="Chromosome 3"/>
</dbReference>
<dbReference type="InterPro" id="IPR044200">
    <property type="entry name" value="At5g03900-like"/>
</dbReference>
<keyword evidence="1" id="KW-1133">Transmembrane helix</keyword>
<protein>
    <recommendedName>
        <fullName evidence="4">Iron-sulfur cluster biosynthesis family protein</fullName>
    </recommendedName>
</protein>
<dbReference type="OrthoDB" id="4518at2759"/>